<dbReference type="CDD" id="cd00290">
    <property type="entry name" value="cytochrome_b_C"/>
    <property type="match status" value="1"/>
</dbReference>
<feature type="binding site" evidence="14">
    <location>
        <position position="202"/>
    </location>
    <ligand>
        <name>a ubiquinone</name>
        <dbReference type="ChEBI" id="CHEBI:16389"/>
    </ligand>
</feature>
<keyword evidence="8" id="KW-0999">Mitochondrion inner membrane</keyword>
<evidence type="ECO:0000259" key="17">
    <source>
        <dbReference type="PROSITE" id="PS51002"/>
    </source>
</evidence>
<evidence type="ECO:0000256" key="14">
    <source>
        <dbReference type="PIRSR" id="PIRSR038885-1"/>
    </source>
</evidence>
<sequence length="370" mass="41945">MKITKRNPLLSIVNDFLIDSPAAPNLTYFWSFGSLLGLNLVLMIITGILLAMHYVANTALAFESVEHIMRDVNQGAILRYFHANGASMFFTLVYIHIARGLFYGSYRSPRGLLWIIGVIIFIVMMATAFIGYVLPWGQMSLWGATVITNLLSAIPWVGQDLVELIWGSFSVDNPTLNRFFSLHYLMPFILAGLAMAHLIALHTHGSNNPLGISSTSDRVRFHPYYTAKDLVGFFLFGIVISYFVFFNPNYLGHPDNYIPANSLVTPAHIQPEWYFLPFYAILRAIPDKLGGVVAMFLALLILIPLSFISTVNLRTLRFKPILHALFWIFVFNFFFLLWLGAKPIEEPYITLGIFSTVVYFLYFILLMILG</sequence>
<feature type="domain" description="Cytochrome b/b6 C-terminal region profile" evidence="18">
    <location>
        <begin position="211"/>
        <end position="370"/>
    </location>
</feature>
<feature type="transmembrane region" description="Helical" evidence="16">
    <location>
        <begin position="77"/>
        <end position="97"/>
    </location>
</feature>
<dbReference type="InterPro" id="IPR027387">
    <property type="entry name" value="Cytb/b6-like_sf"/>
</dbReference>
<dbReference type="GO" id="GO:0006122">
    <property type="term" value="P:mitochondrial electron transport, ubiquinol to cytochrome c"/>
    <property type="evidence" value="ECO:0007669"/>
    <property type="project" value="TreeGrafter"/>
</dbReference>
<keyword evidence="10 16" id="KW-1133">Transmembrane helix</keyword>
<accession>A0A4P8NWE4</accession>
<dbReference type="AlphaFoldDB" id="A0A4P8NWE4"/>
<feature type="transmembrane region" description="Helical" evidence="16">
    <location>
        <begin position="347"/>
        <end position="369"/>
    </location>
</feature>
<dbReference type="InterPro" id="IPR036150">
    <property type="entry name" value="Cyt_b/b6_C_sf"/>
</dbReference>
<evidence type="ECO:0000256" key="4">
    <source>
        <dbReference type="ARBA" id="ARBA00022617"/>
    </source>
</evidence>
<dbReference type="Gene3D" id="1.20.810.10">
    <property type="entry name" value="Cytochrome Bc1 Complex, Chain C"/>
    <property type="match status" value="1"/>
</dbReference>
<protein>
    <recommendedName>
        <fullName evidence="2 16">Cytochrome b</fullName>
    </recommendedName>
</protein>
<evidence type="ECO:0000313" key="19">
    <source>
        <dbReference type="EMBL" id="QCQ69066.1"/>
    </source>
</evidence>
<evidence type="ECO:0000256" key="5">
    <source>
        <dbReference type="ARBA" id="ARBA00022660"/>
    </source>
</evidence>
<feature type="transmembrane region" description="Helical" evidence="16">
    <location>
        <begin position="289"/>
        <end position="309"/>
    </location>
</feature>
<organism evidence="19">
    <name type="scientific">Chytriomyces confervae</name>
    <dbReference type="NCBI Taxonomy" id="246404"/>
    <lineage>
        <taxon>Eukaryota</taxon>
        <taxon>Fungi</taxon>
        <taxon>Fungi incertae sedis</taxon>
        <taxon>Chytridiomycota</taxon>
        <taxon>Chytridiomycota incertae sedis</taxon>
        <taxon>Chytridiomycetes</taxon>
        <taxon>Chytridiales</taxon>
        <taxon>Chytriomycetaceae</taxon>
        <taxon>Chytriomyces</taxon>
    </lineage>
</organism>
<keyword evidence="7 15" id="KW-0479">Metal-binding</keyword>
<keyword evidence="3 16" id="KW-0813">Transport</keyword>
<evidence type="ECO:0000256" key="6">
    <source>
        <dbReference type="ARBA" id="ARBA00022692"/>
    </source>
</evidence>
<comment type="cofactor">
    <cofactor evidence="15">
        <name>heme</name>
        <dbReference type="ChEBI" id="CHEBI:30413"/>
    </cofactor>
    <text evidence="15">Binds 2 heme groups non-covalently.</text>
</comment>
<dbReference type="GO" id="GO:0045275">
    <property type="term" value="C:respiratory chain complex III"/>
    <property type="evidence" value="ECO:0007669"/>
    <property type="project" value="InterPro"/>
</dbReference>
<evidence type="ECO:0000256" key="16">
    <source>
        <dbReference type="RuleBase" id="RU362117"/>
    </source>
</evidence>
<feature type="binding site" description="axial binding residue" evidence="15">
    <location>
        <position position="82"/>
    </location>
    <ligand>
        <name>heme b</name>
        <dbReference type="ChEBI" id="CHEBI:60344"/>
        <label>b562</label>
    </ligand>
    <ligandPart>
        <name>Fe</name>
        <dbReference type="ChEBI" id="CHEBI:18248"/>
    </ligandPart>
</feature>
<comment type="function">
    <text evidence="16">Component of the ubiquinol-cytochrome c reductase complex (complex III or cytochrome b-c1 complex) that is part of the mitochondrial respiratory chain. The b-c1 complex mediates electron transfer from ubiquinol to cytochrome c. Contributes to the generation of a proton gradient across the mitochondrial membrane that is then used for ATP synthesis.</text>
</comment>
<reference evidence="19" key="1">
    <citation type="journal article" date="2018" name="BMC Evol. Biol.">
        <title>The linear mitochondrial genome of the quarantine chytrid Synchytrium endobioticum; insights into the evolution and recent history of an obligate biotrophic plant pathogen.</title>
        <authorList>
            <person name="van de Vossenberg B.T.L.H."/>
            <person name="Brankovics B."/>
            <person name="Nguyen H.D.T."/>
            <person name="van Gent-Pelzer M.P.E."/>
            <person name="Smith D."/>
            <person name="Dadej K."/>
            <person name="Przetakiewicz J."/>
            <person name="Kreuze J.F."/>
            <person name="Boerma M."/>
            <person name="van Leeuwen G.C.M."/>
            <person name="Andre Levesque C."/>
            <person name="van der Lee T.A.J."/>
        </authorList>
    </citation>
    <scope>NUCLEOTIDE SEQUENCE</scope>
    <source>
        <strain evidence="19">CBS 675.73</strain>
    </source>
</reference>
<feature type="transmembrane region" description="Helical" evidence="16">
    <location>
        <begin position="112"/>
        <end position="134"/>
    </location>
</feature>
<dbReference type="InterPro" id="IPR048259">
    <property type="entry name" value="Cytochrome_b_N_euk/bac"/>
</dbReference>
<dbReference type="PROSITE" id="PS51003">
    <property type="entry name" value="CYTB_CTER"/>
    <property type="match status" value="1"/>
</dbReference>
<feature type="transmembrane region" description="Helical" evidence="16">
    <location>
        <begin position="28"/>
        <end position="56"/>
    </location>
</feature>
<dbReference type="SUPFAM" id="SSF81342">
    <property type="entry name" value="Transmembrane di-heme cytochromes"/>
    <property type="match status" value="1"/>
</dbReference>
<keyword evidence="5 16" id="KW-0679">Respiratory chain</keyword>
<keyword evidence="13 16" id="KW-0472">Membrane</keyword>
<dbReference type="GeneID" id="40506612"/>
<dbReference type="GO" id="GO:0008121">
    <property type="term" value="F:quinol-cytochrome-c reductase activity"/>
    <property type="evidence" value="ECO:0007669"/>
    <property type="project" value="InterPro"/>
</dbReference>
<dbReference type="GO" id="GO:0046872">
    <property type="term" value="F:metal ion binding"/>
    <property type="evidence" value="ECO:0007669"/>
    <property type="project" value="UniProtKB-UniRule"/>
</dbReference>
<dbReference type="CDD" id="cd00284">
    <property type="entry name" value="Cytochrome_b_N"/>
    <property type="match status" value="1"/>
</dbReference>
<dbReference type="EMBL" id="MK292704">
    <property type="protein sequence ID" value="QCQ69066.1"/>
    <property type="molecule type" value="Genomic_DNA"/>
</dbReference>
<evidence type="ECO:0000256" key="13">
    <source>
        <dbReference type="ARBA" id="ARBA00023136"/>
    </source>
</evidence>
<dbReference type="PANTHER" id="PTHR19271">
    <property type="entry name" value="CYTOCHROME B"/>
    <property type="match status" value="1"/>
</dbReference>
<dbReference type="GO" id="GO:0005743">
    <property type="term" value="C:mitochondrial inner membrane"/>
    <property type="evidence" value="ECO:0007669"/>
    <property type="project" value="UniProtKB-SubCell"/>
</dbReference>
<dbReference type="InterPro" id="IPR048260">
    <property type="entry name" value="Cytochrome_b_C_euk/bac"/>
</dbReference>
<dbReference type="InterPro" id="IPR005797">
    <property type="entry name" value="Cyt_b/b6_N"/>
</dbReference>
<evidence type="ECO:0000256" key="3">
    <source>
        <dbReference type="ARBA" id="ARBA00022448"/>
    </source>
</evidence>
<dbReference type="SUPFAM" id="SSF81648">
    <property type="entry name" value="a domain/subunit of cytochrome bc1 complex (Ubiquinol-cytochrome c reductase)"/>
    <property type="match status" value="1"/>
</dbReference>
<name>A0A4P8NWE4_9FUNG</name>
<evidence type="ECO:0000256" key="9">
    <source>
        <dbReference type="ARBA" id="ARBA00022982"/>
    </source>
</evidence>
<dbReference type="InterPro" id="IPR030689">
    <property type="entry name" value="Cytochrome_b"/>
</dbReference>
<keyword evidence="4 15" id="KW-0349">Heme</keyword>
<feature type="binding site" description="axial binding residue" evidence="15">
    <location>
        <position position="96"/>
    </location>
    <ligand>
        <name>heme b</name>
        <dbReference type="ChEBI" id="CHEBI:60344"/>
        <label>b566</label>
    </ligand>
    <ligandPart>
        <name>Fe</name>
        <dbReference type="ChEBI" id="CHEBI:18248"/>
    </ligandPart>
</feature>
<dbReference type="PIRSF" id="PIRSF038885">
    <property type="entry name" value="COB"/>
    <property type="match status" value="1"/>
</dbReference>
<feature type="domain" description="Cytochrome b/b6 N-terminal region profile" evidence="17">
    <location>
        <begin position="1"/>
        <end position="210"/>
    </location>
</feature>
<keyword evidence="12 16" id="KW-0496">Mitochondrion</keyword>
<feature type="transmembrane region" description="Helical" evidence="16">
    <location>
        <begin position="179"/>
        <end position="203"/>
    </location>
</feature>
<dbReference type="PANTHER" id="PTHR19271:SF16">
    <property type="entry name" value="CYTOCHROME B"/>
    <property type="match status" value="1"/>
</dbReference>
<comment type="subcellular location">
    <subcellularLocation>
        <location evidence="1">Mitochondrion inner membrane</location>
        <topology evidence="1">Multi-pass membrane protein</topology>
    </subcellularLocation>
</comment>
<evidence type="ECO:0000256" key="15">
    <source>
        <dbReference type="PIRSR" id="PIRSR038885-2"/>
    </source>
</evidence>
<keyword evidence="6 16" id="KW-0812">Transmembrane</keyword>
<dbReference type="Pfam" id="PF00033">
    <property type="entry name" value="Cytochrome_B"/>
    <property type="match status" value="1"/>
</dbReference>
<evidence type="ECO:0000256" key="8">
    <source>
        <dbReference type="ARBA" id="ARBA00022792"/>
    </source>
</evidence>
<evidence type="ECO:0000256" key="2">
    <source>
        <dbReference type="ARBA" id="ARBA00013531"/>
    </source>
</evidence>
<feature type="binding site" description="axial binding residue" evidence="15">
    <location>
        <position position="197"/>
    </location>
    <ligand>
        <name>heme b</name>
        <dbReference type="ChEBI" id="CHEBI:60344"/>
        <label>b566</label>
    </ligand>
    <ligandPart>
        <name>Fe</name>
        <dbReference type="ChEBI" id="CHEBI:18248"/>
    </ligandPart>
</feature>
<dbReference type="GO" id="GO:0016491">
    <property type="term" value="F:oxidoreductase activity"/>
    <property type="evidence" value="ECO:0007669"/>
    <property type="project" value="UniProtKB-UniRule"/>
</dbReference>
<feature type="transmembrane region" description="Helical" evidence="16">
    <location>
        <begin position="321"/>
        <end position="341"/>
    </location>
</feature>
<evidence type="ECO:0000256" key="12">
    <source>
        <dbReference type="ARBA" id="ARBA00023128"/>
    </source>
</evidence>
<dbReference type="InterPro" id="IPR016174">
    <property type="entry name" value="Di-haem_cyt_TM"/>
</dbReference>
<evidence type="ECO:0000259" key="18">
    <source>
        <dbReference type="PROSITE" id="PS51003"/>
    </source>
</evidence>
<proteinExistence type="inferred from homology"/>
<evidence type="ECO:0000256" key="10">
    <source>
        <dbReference type="ARBA" id="ARBA00022989"/>
    </source>
</evidence>
<keyword evidence="19" id="KW-0560">Oxidoreductase</keyword>
<dbReference type="PROSITE" id="PS51002">
    <property type="entry name" value="CYTB_NTER"/>
    <property type="match status" value="1"/>
</dbReference>
<evidence type="ECO:0000256" key="11">
    <source>
        <dbReference type="ARBA" id="ARBA00023004"/>
    </source>
</evidence>
<feature type="binding site" description="axial binding residue" evidence="15">
    <location>
        <position position="183"/>
    </location>
    <ligand>
        <name>heme b</name>
        <dbReference type="ChEBI" id="CHEBI:60344"/>
        <label>b562</label>
    </ligand>
    <ligandPart>
        <name>Fe</name>
        <dbReference type="ChEBI" id="CHEBI:18248"/>
    </ligandPart>
</feature>
<feature type="transmembrane region" description="Helical" evidence="16">
    <location>
        <begin position="224"/>
        <end position="245"/>
    </location>
</feature>
<comment type="similarity">
    <text evidence="16">Belongs to the cytochrome b family.</text>
</comment>
<gene>
    <name evidence="19" type="primary">cob</name>
</gene>
<keyword evidence="11 15" id="KW-0408">Iron</keyword>
<comment type="cofactor">
    <cofactor evidence="16">
        <name>heme b</name>
        <dbReference type="ChEBI" id="CHEBI:60344"/>
    </cofactor>
    <text evidence="16">Binds 2 heme groups non-covalently.</text>
</comment>
<dbReference type="RefSeq" id="YP_009659068.1">
    <property type="nucleotide sequence ID" value="NC_042880.1"/>
</dbReference>
<geneLocation type="mitochondrion" evidence="19"/>
<dbReference type="InterPro" id="IPR005798">
    <property type="entry name" value="Cyt_b/b6_C"/>
</dbReference>
<evidence type="ECO:0000256" key="1">
    <source>
        <dbReference type="ARBA" id="ARBA00004448"/>
    </source>
</evidence>
<keyword evidence="9 16" id="KW-0249">Electron transport</keyword>
<feature type="transmembrane region" description="Helical" evidence="16">
    <location>
        <begin position="141"/>
        <end position="159"/>
    </location>
</feature>
<evidence type="ECO:0000256" key="7">
    <source>
        <dbReference type="ARBA" id="ARBA00022723"/>
    </source>
</evidence>
<dbReference type="Pfam" id="PF00032">
    <property type="entry name" value="Cytochrom_B_C"/>
    <property type="match status" value="1"/>
</dbReference>